<proteinExistence type="predicted"/>
<evidence type="ECO:0000313" key="3">
    <source>
        <dbReference type="Proteomes" id="UP000237865"/>
    </source>
</evidence>
<evidence type="ECO:0008006" key="4">
    <source>
        <dbReference type="Google" id="ProtNLM"/>
    </source>
</evidence>
<gene>
    <name evidence="2" type="ORF">ELUCI_v1c03960</name>
</gene>
<dbReference type="STRING" id="1399797.GCA_000518285_00852"/>
<dbReference type="PROSITE" id="PS51257">
    <property type="entry name" value="PROKAR_LIPOPROTEIN"/>
    <property type="match status" value="1"/>
</dbReference>
<evidence type="ECO:0000256" key="1">
    <source>
        <dbReference type="SAM" id="SignalP"/>
    </source>
</evidence>
<keyword evidence="1" id="KW-0732">Signal</keyword>
<name>A0A2S5RG50_9MOLU</name>
<comment type="caution">
    <text evidence="2">The sequence shown here is derived from an EMBL/GenBank/DDBJ whole genome shotgun (WGS) entry which is preliminary data.</text>
</comment>
<organism evidence="2 3">
    <name type="scientific">Williamsoniiplasma lucivorax</name>
    <dbReference type="NCBI Taxonomy" id="209274"/>
    <lineage>
        <taxon>Bacteria</taxon>
        <taxon>Bacillati</taxon>
        <taxon>Mycoplasmatota</taxon>
        <taxon>Mollicutes</taxon>
        <taxon>Entomoplasmatales</taxon>
        <taxon>Williamsoniiplasma</taxon>
    </lineage>
</organism>
<keyword evidence="3" id="KW-1185">Reference proteome</keyword>
<reference evidence="2 3" key="1">
    <citation type="submission" date="2017-11" db="EMBL/GenBank/DDBJ databases">
        <title>Genome sequence of Entomoplasma lucivorax PIPN-2 (ATCC 49196).</title>
        <authorList>
            <person name="Lo W.-S."/>
            <person name="Gasparich G.E."/>
            <person name="Kuo C.-H."/>
        </authorList>
    </citation>
    <scope>NUCLEOTIDE SEQUENCE [LARGE SCALE GENOMIC DNA]</scope>
    <source>
        <strain evidence="2 3">PIPN-2</strain>
    </source>
</reference>
<dbReference type="AlphaFoldDB" id="A0A2S5RG50"/>
<dbReference type="EMBL" id="PHNE01000001">
    <property type="protein sequence ID" value="PPE06105.1"/>
    <property type="molecule type" value="Genomic_DNA"/>
</dbReference>
<feature type="signal peptide" evidence="1">
    <location>
        <begin position="1"/>
        <end position="23"/>
    </location>
</feature>
<protein>
    <recommendedName>
        <fullName evidence="4">Lipoprotein</fullName>
    </recommendedName>
</protein>
<accession>A0A2S5RG50</accession>
<evidence type="ECO:0000313" key="2">
    <source>
        <dbReference type="EMBL" id="PPE06105.1"/>
    </source>
</evidence>
<dbReference type="RefSeq" id="WP_028126627.1">
    <property type="nucleotide sequence ID" value="NZ_PHNE01000001.1"/>
</dbReference>
<dbReference type="InterPro" id="IPR054816">
    <property type="entry name" value="Lipoprotein_mollicutes-type_CS"/>
</dbReference>
<dbReference type="Proteomes" id="UP000237865">
    <property type="component" value="Unassembled WGS sequence"/>
</dbReference>
<dbReference type="NCBIfam" id="NF038029">
    <property type="entry name" value="LP_plasma"/>
    <property type="match status" value="1"/>
</dbReference>
<feature type="chain" id="PRO_5015764080" description="Lipoprotein" evidence="1">
    <location>
        <begin position="24"/>
        <end position="677"/>
    </location>
</feature>
<sequence>MKKLLSLLSIFSLTAISGLTVIACNKNTNQEPGPGKPIITDEQINEYKTELDKVLINTFLDPVTQGKATHIIKPGIPEIPGTTIFNFEALQKQFPIDNNNDNKVQTLWKAGEASNPAVESMKKDLQQILHEDRFKDHYHQQTQTGDNFDKYKDMVINSWQDTFNGFVIQDNLTLKGQQFLSKPETKDVKREVMYTFNFNLAIDVNYFNADKIKTPYTTNPIPVTLTIGEEGAVIQIIQDLAISLPSELLVNREQTAQFKFEKLKTTEDHFKNYGDLQKPIANYINEDDGVFEKNLKNSIERITKGKVPAAKVKFGSEITTEKDVKVSDILFGTGNDYRQVKLLNDFANNGLANSLLLKPKEQAAMDKRQAMDLINKNVFKSVINPKSYDEKLSKFLTTYIKDEASLKKVVDEVYTYGTFSLKNITIQIPEQDSPVPIEVELPTLLIPWTYANDDTSGGNTYTSKIDAFLSSLYDSIKFVNQHLWSVNTGEKVKETLFAMGPEATQDYKDYYHKVTKKPWEQVKKELADGKEIQLSDKGSFGTPESGSLAGSLKKAPEMKFEGFKSWINTNYGNNLVIKKTSDGRIGLGFKKGLSGTDYKKVLLDYKIDFGKTRIQARMPWRGDSGGATGDLTGNLPGSLNNDFYGKDSDGNKIDETKYFKQAIANPDWLLFELDQIK</sequence>